<feature type="transmembrane region" description="Helical" evidence="8">
    <location>
        <begin position="12"/>
        <end position="35"/>
    </location>
</feature>
<evidence type="ECO:0000256" key="6">
    <source>
        <dbReference type="ARBA" id="ARBA00022989"/>
    </source>
</evidence>
<dbReference type="PANTHER" id="PTHR34975:SF2">
    <property type="entry name" value="SPORE GERMINATION PROTEIN A2"/>
    <property type="match status" value="1"/>
</dbReference>
<evidence type="ECO:0000313" key="9">
    <source>
        <dbReference type="EMBL" id="MBU5437017.1"/>
    </source>
</evidence>
<dbReference type="PANTHER" id="PTHR34975">
    <property type="entry name" value="SPORE GERMINATION PROTEIN A2"/>
    <property type="match status" value="1"/>
</dbReference>
<feature type="transmembrane region" description="Helical" evidence="8">
    <location>
        <begin position="187"/>
        <end position="206"/>
    </location>
</feature>
<evidence type="ECO:0000256" key="2">
    <source>
        <dbReference type="ARBA" id="ARBA00007998"/>
    </source>
</evidence>
<keyword evidence="5 8" id="KW-0812">Transmembrane</keyword>
<keyword evidence="4" id="KW-0309">Germination</keyword>
<feature type="transmembrane region" description="Helical" evidence="8">
    <location>
        <begin position="303"/>
        <end position="323"/>
    </location>
</feature>
<feature type="transmembrane region" description="Helical" evidence="8">
    <location>
        <begin position="335"/>
        <end position="357"/>
    </location>
</feature>
<dbReference type="NCBIfam" id="TIGR00912">
    <property type="entry name" value="2A0309"/>
    <property type="match status" value="1"/>
</dbReference>
<evidence type="ECO:0000256" key="7">
    <source>
        <dbReference type="ARBA" id="ARBA00023136"/>
    </source>
</evidence>
<gene>
    <name evidence="9" type="ORF">KQI42_03285</name>
</gene>
<evidence type="ECO:0000256" key="3">
    <source>
        <dbReference type="ARBA" id="ARBA00022448"/>
    </source>
</evidence>
<feature type="transmembrane region" description="Helical" evidence="8">
    <location>
        <begin position="146"/>
        <end position="167"/>
    </location>
</feature>
<keyword evidence="6 8" id="KW-1133">Transmembrane helix</keyword>
<comment type="subcellular location">
    <subcellularLocation>
        <location evidence="1">Membrane</location>
        <topology evidence="1">Multi-pass membrane protein</topology>
    </subcellularLocation>
</comment>
<evidence type="ECO:0000256" key="8">
    <source>
        <dbReference type="SAM" id="Phobius"/>
    </source>
</evidence>
<proteinExistence type="inferred from homology"/>
<reference evidence="9 10" key="1">
    <citation type="submission" date="2021-06" db="EMBL/GenBank/DDBJ databases">
        <authorList>
            <person name="Sun Q."/>
            <person name="Li D."/>
        </authorList>
    </citation>
    <scope>NUCLEOTIDE SEQUENCE [LARGE SCALE GENOMIC DNA]</scope>
    <source>
        <strain evidence="9 10">MSJ-40</strain>
    </source>
</reference>
<feature type="transmembrane region" description="Helical" evidence="8">
    <location>
        <begin position="77"/>
        <end position="99"/>
    </location>
</feature>
<feature type="transmembrane region" description="Helical" evidence="8">
    <location>
        <begin position="111"/>
        <end position="134"/>
    </location>
</feature>
<name>A0ABS6E288_9FIRM</name>
<dbReference type="EMBL" id="JAHLPM010000002">
    <property type="protein sequence ID" value="MBU5437017.1"/>
    <property type="molecule type" value="Genomic_DNA"/>
</dbReference>
<dbReference type="RefSeq" id="WP_216516711.1">
    <property type="nucleotide sequence ID" value="NZ_JAHLPM010000002.1"/>
</dbReference>
<keyword evidence="10" id="KW-1185">Reference proteome</keyword>
<comment type="caution">
    <text evidence="9">The sequence shown here is derived from an EMBL/GenBank/DDBJ whole genome shotgun (WGS) entry which is preliminary data.</text>
</comment>
<protein>
    <submittedName>
        <fullName evidence="9">Spore germination protein</fullName>
    </submittedName>
</protein>
<feature type="transmembrane region" description="Helical" evidence="8">
    <location>
        <begin position="41"/>
        <end position="65"/>
    </location>
</feature>
<feature type="transmembrane region" description="Helical" evidence="8">
    <location>
        <begin position="218"/>
        <end position="241"/>
    </location>
</feature>
<keyword evidence="3" id="KW-0813">Transport</keyword>
<accession>A0ABS6E288</accession>
<evidence type="ECO:0000256" key="5">
    <source>
        <dbReference type="ARBA" id="ARBA00022692"/>
    </source>
</evidence>
<evidence type="ECO:0000256" key="4">
    <source>
        <dbReference type="ARBA" id="ARBA00022544"/>
    </source>
</evidence>
<feature type="transmembrane region" description="Helical" evidence="8">
    <location>
        <begin position="270"/>
        <end position="291"/>
    </location>
</feature>
<organism evidence="9 10">
    <name type="scientific">Tissierella simiarum</name>
    <dbReference type="NCBI Taxonomy" id="2841534"/>
    <lineage>
        <taxon>Bacteria</taxon>
        <taxon>Bacillati</taxon>
        <taxon>Bacillota</taxon>
        <taxon>Tissierellia</taxon>
        <taxon>Tissierellales</taxon>
        <taxon>Tissierellaceae</taxon>
        <taxon>Tissierella</taxon>
    </lineage>
</organism>
<dbReference type="Pfam" id="PF03845">
    <property type="entry name" value="Spore_permease"/>
    <property type="match status" value="1"/>
</dbReference>
<evidence type="ECO:0000256" key="1">
    <source>
        <dbReference type="ARBA" id="ARBA00004141"/>
    </source>
</evidence>
<keyword evidence="7 8" id="KW-0472">Membrane</keyword>
<sequence>MDRKHKVSNQQIKGLVVSMMVGIGILSLPSVIANIMANDGWIGILLGGILNIPFIIIINKIFQLYPDKDFFEIGRDVLSPVIFNIFLVGFLMYVILLASYVTRNLVEVMRIFLLDTTPSEIIAITFILATSYIARSEIDIIGRAGYHIYPIIIGFAIFIIIVSIPNADFTNLLPVFQSNIRLVPKGIRVSFFSYIGFEILLLTIPYAEKKEKTLKYSLMALAIVTLIYILIFVMALSQYGIHQLQRQNWPTLALIKEIDLPGYFIENLDGVVMAFWVLVIFGTMGPAYYSAGKILSELFNTKTHELFIIPLLPIIYIVSLIPQNLVQINDQMVSIVNYFAFFSIMIMSTLIYIVGYIKKRRENE</sequence>
<evidence type="ECO:0000313" key="10">
    <source>
        <dbReference type="Proteomes" id="UP000749471"/>
    </source>
</evidence>
<comment type="similarity">
    <text evidence="2">Belongs to the amino acid-polyamine-organocation (APC) superfamily. Spore germination protein (SGP) (TC 2.A.3.9) family.</text>
</comment>
<dbReference type="InterPro" id="IPR004761">
    <property type="entry name" value="Spore_GerAB"/>
</dbReference>
<dbReference type="Proteomes" id="UP000749471">
    <property type="component" value="Unassembled WGS sequence"/>
</dbReference>